<dbReference type="Proteomes" id="UP000652761">
    <property type="component" value="Unassembled WGS sequence"/>
</dbReference>
<proteinExistence type="predicted"/>
<accession>A0A843W711</accession>
<name>A0A843W711_COLES</name>
<organism evidence="2 3">
    <name type="scientific">Colocasia esculenta</name>
    <name type="common">Wild taro</name>
    <name type="synonym">Arum esculentum</name>
    <dbReference type="NCBI Taxonomy" id="4460"/>
    <lineage>
        <taxon>Eukaryota</taxon>
        <taxon>Viridiplantae</taxon>
        <taxon>Streptophyta</taxon>
        <taxon>Embryophyta</taxon>
        <taxon>Tracheophyta</taxon>
        <taxon>Spermatophyta</taxon>
        <taxon>Magnoliopsida</taxon>
        <taxon>Liliopsida</taxon>
        <taxon>Araceae</taxon>
        <taxon>Aroideae</taxon>
        <taxon>Colocasieae</taxon>
        <taxon>Colocasia</taxon>
    </lineage>
</organism>
<gene>
    <name evidence="2" type="ORF">Taro_035565</name>
</gene>
<protein>
    <submittedName>
        <fullName evidence="2">Uncharacterized protein</fullName>
    </submittedName>
</protein>
<feature type="region of interest" description="Disordered" evidence="1">
    <location>
        <begin position="1"/>
        <end position="77"/>
    </location>
</feature>
<keyword evidence="3" id="KW-1185">Reference proteome</keyword>
<dbReference type="AlphaFoldDB" id="A0A843W711"/>
<evidence type="ECO:0000256" key="1">
    <source>
        <dbReference type="SAM" id="MobiDB-lite"/>
    </source>
</evidence>
<comment type="caution">
    <text evidence="2">The sequence shown here is derived from an EMBL/GenBank/DDBJ whole genome shotgun (WGS) entry which is preliminary data.</text>
</comment>
<dbReference type="EMBL" id="NMUH01002919">
    <property type="protein sequence ID" value="MQM02788.1"/>
    <property type="molecule type" value="Genomic_DNA"/>
</dbReference>
<evidence type="ECO:0000313" key="3">
    <source>
        <dbReference type="Proteomes" id="UP000652761"/>
    </source>
</evidence>
<evidence type="ECO:0000313" key="2">
    <source>
        <dbReference type="EMBL" id="MQM02788.1"/>
    </source>
</evidence>
<sequence>MKGPAAAPPEQDKKLWRSTNTTSADHTAAGPSGRTTLHKSEGVQEDDTDLDGTQVPGQAPSTHVLGSHKTWGSQLKR</sequence>
<reference evidence="2" key="1">
    <citation type="submission" date="2017-07" db="EMBL/GenBank/DDBJ databases">
        <title>Taro Niue Genome Assembly and Annotation.</title>
        <authorList>
            <person name="Atibalentja N."/>
            <person name="Keating K."/>
            <person name="Fields C.J."/>
        </authorList>
    </citation>
    <scope>NUCLEOTIDE SEQUENCE</scope>
    <source>
        <strain evidence="2">Niue_2</strain>
        <tissue evidence="2">Leaf</tissue>
    </source>
</reference>